<feature type="transmembrane region" description="Helical" evidence="1">
    <location>
        <begin position="20"/>
        <end position="43"/>
    </location>
</feature>
<feature type="non-terminal residue" evidence="2">
    <location>
        <position position="318"/>
    </location>
</feature>
<dbReference type="VEuPathDB" id="FungiDB:SCHCODRAFT_02631290"/>
<dbReference type="Proteomes" id="UP000007431">
    <property type="component" value="Unassembled WGS sequence"/>
</dbReference>
<dbReference type="RefSeq" id="XP_003030204.1">
    <property type="nucleotide sequence ID" value="XM_003030158.1"/>
</dbReference>
<feature type="transmembrane region" description="Helical" evidence="1">
    <location>
        <begin position="249"/>
        <end position="273"/>
    </location>
</feature>
<feature type="transmembrane region" description="Helical" evidence="1">
    <location>
        <begin position="55"/>
        <end position="81"/>
    </location>
</feature>
<sequence length="318" mass="34304">MEASVVYRPLTADYVESLQYISVQIALVFVFYGAQAALSIASVSVLIRREGSSSILLLATLTSIFTFSSIAAVVDISYYLIYLSVGYGIVPHEVTRGILSRINIVGTVAERWNYVMSDAIVVWRAWVLWPESRLARGALLTCMCGSVIGTILETVWSLQAHSGHVNISPSRALAMPIPLLITNAAATALVGVKVWFYRCDIKRHLALGTQKSQVEKVLLLLLESGSVYCLVWVLYLLAENITGTAAYTLTPVIGVVIPSLAGIYPAFVVLAAVHGRSADMLSMSDSHISHAMRFAGSELNDTVCPGSGKVTFEVVGST</sequence>
<dbReference type="GeneID" id="9591624"/>
<keyword evidence="3" id="KW-1185">Reference proteome</keyword>
<protein>
    <recommendedName>
        <fullName evidence="4">Fungal pheromone STE3G-protein-coupled receptor</fullName>
    </recommendedName>
</protein>
<dbReference type="EMBL" id="GL377308">
    <property type="protein sequence ID" value="EFI95301.1"/>
    <property type="molecule type" value="Genomic_DNA"/>
</dbReference>
<keyword evidence="1" id="KW-0472">Membrane</keyword>
<organism evidence="3">
    <name type="scientific">Schizophyllum commune (strain H4-8 / FGSC 9210)</name>
    <name type="common">Split gill fungus</name>
    <dbReference type="NCBI Taxonomy" id="578458"/>
    <lineage>
        <taxon>Eukaryota</taxon>
        <taxon>Fungi</taxon>
        <taxon>Dikarya</taxon>
        <taxon>Basidiomycota</taxon>
        <taxon>Agaricomycotina</taxon>
        <taxon>Agaricomycetes</taxon>
        <taxon>Agaricomycetidae</taxon>
        <taxon>Agaricales</taxon>
        <taxon>Schizophyllaceae</taxon>
        <taxon>Schizophyllum</taxon>
    </lineage>
</organism>
<dbReference type="OrthoDB" id="3174319at2759"/>
<dbReference type="AlphaFoldDB" id="D8Q9W8"/>
<accession>D8Q9W8</accession>
<keyword evidence="1" id="KW-1133">Transmembrane helix</keyword>
<dbReference type="InParanoid" id="D8Q9W8"/>
<evidence type="ECO:0000313" key="3">
    <source>
        <dbReference type="Proteomes" id="UP000007431"/>
    </source>
</evidence>
<feature type="transmembrane region" description="Helical" evidence="1">
    <location>
        <begin position="177"/>
        <end position="196"/>
    </location>
</feature>
<keyword evidence="1" id="KW-0812">Transmembrane</keyword>
<proteinExistence type="predicted"/>
<gene>
    <name evidence="2" type="ORF">SCHCODRAFT_110726</name>
</gene>
<evidence type="ECO:0000256" key="1">
    <source>
        <dbReference type="SAM" id="Phobius"/>
    </source>
</evidence>
<reference evidence="2 3" key="1">
    <citation type="journal article" date="2010" name="Nat. Biotechnol.">
        <title>Genome sequence of the model mushroom Schizophyllum commune.</title>
        <authorList>
            <person name="Ohm R.A."/>
            <person name="de Jong J.F."/>
            <person name="Lugones L.G."/>
            <person name="Aerts A."/>
            <person name="Kothe E."/>
            <person name="Stajich J.E."/>
            <person name="de Vries R.P."/>
            <person name="Record E."/>
            <person name="Levasseur A."/>
            <person name="Baker S.E."/>
            <person name="Bartholomew K.A."/>
            <person name="Coutinho P.M."/>
            <person name="Erdmann S."/>
            <person name="Fowler T.J."/>
            <person name="Gathman A.C."/>
            <person name="Lombard V."/>
            <person name="Henrissat B."/>
            <person name="Knabe N."/>
            <person name="Kuees U."/>
            <person name="Lilly W.W."/>
            <person name="Lindquist E."/>
            <person name="Lucas S."/>
            <person name="Magnuson J.K."/>
            <person name="Piumi F."/>
            <person name="Raudaskoski M."/>
            <person name="Salamov A."/>
            <person name="Schmutz J."/>
            <person name="Schwarze F.W.M.R."/>
            <person name="vanKuyk P.A."/>
            <person name="Horton J.S."/>
            <person name="Grigoriev I.V."/>
            <person name="Woesten H.A.B."/>
        </authorList>
    </citation>
    <scope>NUCLEOTIDE SEQUENCE [LARGE SCALE GENOMIC DNA]</scope>
    <source>
        <strain evidence="3">H4-8 / FGSC 9210</strain>
    </source>
</reference>
<name>D8Q9W8_SCHCM</name>
<evidence type="ECO:0008006" key="4">
    <source>
        <dbReference type="Google" id="ProtNLM"/>
    </source>
</evidence>
<feature type="transmembrane region" description="Helical" evidence="1">
    <location>
        <begin position="217"/>
        <end position="237"/>
    </location>
</feature>
<dbReference type="HOGENOM" id="CLU_044614_9_0_1"/>
<dbReference type="KEGG" id="scm:SCHCO_02631290"/>
<evidence type="ECO:0000313" key="2">
    <source>
        <dbReference type="EMBL" id="EFI95301.1"/>
    </source>
</evidence>